<proteinExistence type="predicted"/>
<dbReference type="PRINTS" id="PR00455">
    <property type="entry name" value="HTHTETR"/>
</dbReference>
<dbReference type="PANTHER" id="PTHR30055">
    <property type="entry name" value="HTH-TYPE TRANSCRIPTIONAL REGULATOR RUTR"/>
    <property type="match status" value="1"/>
</dbReference>
<dbReference type="PANTHER" id="PTHR30055:SF220">
    <property type="entry name" value="TETR-FAMILY REGULATORY PROTEIN"/>
    <property type="match status" value="1"/>
</dbReference>
<reference evidence="4 5" key="1">
    <citation type="submission" date="2023-10" db="EMBL/GenBank/DDBJ databases">
        <title>Characterization of rhizosphere-enriched actinobacteria from wheat plants lab-grown on chernevaya soil.</title>
        <authorList>
            <person name="Tikhonova E.N."/>
            <person name="Konopkin A."/>
            <person name="Kravchenko I.K."/>
        </authorList>
    </citation>
    <scope>NUCLEOTIDE SEQUENCE [LARGE SCALE GENOMIC DNA]</scope>
    <source>
        <strain evidence="4 5">RR29</strain>
    </source>
</reference>
<dbReference type="InterPro" id="IPR001647">
    <property type="entry name" value="HTH_TetR"/>
</dbReference>
<name>A0ABU4FI71_9ACTN</name>
<evidence type="ECO:0000259" key="3">
    <source>
        <dbReference type="PROSITE" id="PS50977"/>
    </source>
</evidence>
<keyword evidence="5" id="KW-1185">Reference proteome</keyword>
<keyword evidence="1 2" id="KW-0238">DNA-binding</keyword>
<dbReference type="InterPro" id="IPR050109">
    <property type="entry name" value="HTH-type_TetR-like_transc_reg"/>
</dbReference>
<sequence length="209" mass="22035">MSDTIARRGYHHGDLRAQLIRDGLVVLAETGTLGFSVAKVAARAGVSSGAPYRHFRDREALLAACAATVAHELADRLAESAEAAGDDPVERLAATAGAYALYVAQHRVGLELIYADDFQGAKYRELQDAGRHFIDVMLPLATAAATADTVLGVMELLEAHLALAHGYATFQLQGAFGQNRRSPGDLPRLATTAARALITGRSTAAVARG</sequence>
<dbReference type="PROSITE" id="PS50977">
    <property type="entry name" value="HTH_TETR_2"/>
    <property type="match status" value="1"/>
</dbReference>
<feature type="DNA-binding region" description="H-T-H motif" evidence="2">
    <location>
        <begin position="36"/>
        <end position="55"/>
    </location>
</feature>
<gene>
    <name evidence="4" type="ORF">R5A26_27870</name>
</gene>
<accession>A0ABU4FI71</accession>
<dbReference type="InterPro" id="IPR009057">
    <property type="entry name" value="Homeodomain-like_sf"/>
</dbReference>
<dbReference type="SUPFAM" id="SSF48498">
    <property type="entry name" value="Tetracyclin repressor-like, C-terminal domain"/>
    <property type="match status" value="1"/>
</dbReference>
<dbReference type="Proteomes" id="UP001187346">
    <property type="component" value="Unassembled WGS sequence"/>
</dbReference>
<comment type="caution">
    <text evidence="4">The sequence shown here is derived from an EMBL/GenBank/DDBJ whole genome shotgun (WGS) entry which is preliminary data.</text>
</comment>
<dbReference type="Gene3D" id="1.10.357.10">
    <property type="entry name" value="Tetracycline Repressor, domain 2"/>
    <property type="match status" value="1"/>
</dbReference>
<evidence type="ECO:0000313" key="4">
    <source>
        <dbReference type="EMBL" id="MDV7219765.1"/>
    </source>
</evidence>
<organism evidence="4 5">
    <name type="scientific">Streptomyces prunicolor</name>
    <dbReference type="NCBI Taxonomy" id="67348"/>
    <lineage>
        <taxon>Bacteria</taxon>
        <taxon>Bacillati</taxon>
        <taxon>Actinomycetota</taxon>
        <taxon>Actinomycetes</taxon>
        <taxon>Kitasatosporales</taxon>
        <taxon>Streptomycetaceae</taxon>
        <taxon>Streptomyces</taxon>
    </lineage>
</organism>
<dbReference type="SUPFAM" id="SSF46689">
    <property type="entry name" value="Homeodomain-like"/>
    <property type="match status" value="1"/>
</dbReference>
<dbReference type="Pfam" id="PF00440">
    <property type="entry name" value="TetR_N"/>
    <property type="match status" value="1"/>
</dbReference>
<evidence type="ECO:0000256" key="2">
    <source>
        <dbReference type="PROSITE-ProRule" id="PRU00335"/>
    </source>
</evidence>
<feature type="domain" description="HTH tetR-type" evidence="3">
    <location>
        <begin position="13"/>
        <end position="73"/>
    </location>
</feature>
<evidence type="ECO:0000313" key="5">
    <source>
        <dbReference type="Proteomes" id="UP001187346"/>
    </source>
</evidence>
<evidence type="ECO:0000256" key="1">
    <source>
        <dbReference type="ARBA" id="ARBA00023125"/>
    </source>
</evidence>
<dbReference type="RefSeq" id="WP_317773583.1">
    <property type="nucleotide sequence ID" value="NZ_JAWMAJ010000104.1"/>
</dbReference>
<dbReference type="InterPro" id="IPR036271">
    <property type="entry name" value="Tet_transcr_reg_TetR-rel_C_sf"/>
</dbReference>
<dbReference type="EMBL" id="JAWMAJ010000104">
    <property type="protein sequence ID" value="MDV7219765.1"/>
    <property type="molecule type" value="Genomic_DNA"/>
</dbReference>
<protein>
    <submittedName>
        <fullName evidence="4">TetR/AcrR family transcriptional regulator</fullName>
    </submittedName>
</protein>